<dbReference type="FunFam" id="3.30.70.270:FF:000020">
    <property type="entry name" value="Transposon Tf2-6 polyprotein-like Protein"/>
    <property type="match status" value="1"/>
</dbReference>
<dbReference type="Gene3D" id="3.30.70.270">
    <property type="match status" value="1"/>
</dbReference>
<dbReference type="InterPro" id="IPR001584">
    <property type="entry name" value="Integrase_cat-core"/>
</dbReference>
<evidence type="ECO:0000256" key="2">
    <source>
        <dbReference type="SAM" id="MobiDB-lite"/>
    </source>
</evidence>
<name>A0AAD7PLK7_QUISA</name>
<reference evidence="4" key="1">
    <citation type="journal article" date="2023" name="Science">
        <title>Elucidation of the pathway for biosynthesis of saponin adjuvants from the soapbark tree.</title>
        <authorList>
            <person name="Reed J."/>
            <person name="Orme A."/>
            <person name="El-Demerdash A."/>
            <person name="Owen C."/>
            <person name="Martin L.B.B."/>
            <person name="Misra R.C."/>
            <person name="Kikuchi S."/>
            <person name="Rejzek M."/>
            <person name="Martin A.C."/>
            <person name="Harkess A."/>
            <person name="Leebens-Mack J."/>
            <person name="Louveau T."/>
            <person name="Stephenson M.J."/>
            <person name="Osbourn A."/>
        </authorList>
    </citation>
    <scope>NUCLEOTIDE SEQUENCE</scope>
    <source>
        <strain evidence="4">S10</strain>
    </source>
</reference>
<dbReference type="InterPro" id="IPR045358">
    <property type="entry name" value="Ty3_capsid"/>
</dbReference>
<dbReference type="Proteomes" id="UP001163823">
    <property type="component" value="Chromosome 8"/>
</dbReference>
<dbReference type="InterPro" id="IPR041577">
    <property type="entry name" value="RT_RNaseH_2"/>
</dbReference>
<accession>A0AAD7PLK7</accession>
<evidence type="ECO:0000313" key="4">
    <source>
        <dbReference type="EMBL" id="KAJ7960281.1"/>
    </source>
</evidence>
<dbReference type="AlphaFoldDB" id="A0AAD7PLK7"/>
<sequence>MGTRVEGIQTELRARVKGLQTEIRDQQQMMEGQLAQMMVEMRRMMNLNRNDNHGGGKPPDNPVAAAVAIAEPGLMAPGINFIPERPNIGVNAGGVGMDGVELGAAGAYVPRPGMPEAMPWGNGGQMGFQQPRFARMECPRFDGDGFKDWLYKLEQFFDIEGTPEMYKIKVVSTMLEGRVLHWHQAYMRSVMGRVLTWTQYIADMGHRFANTAFEDPVAELVRLKHWGTVTDYQDKFERMLSQTVIPENFAISCFLSGLHKEIETAVRCFAPQTLPQTMYLARLQEATFQELTKRHNPKPQCSYPNHKPPPLPTHKLLTHTTMPPAAQKTRPDYSANRSNPYKPTRTMTQKEMDERRMKGMCYWCEEKYVPGHKCKRPQLYKIILEAKEELDIGYDDNVISTINIEEITEDVVPKADETPVISLHAFWGLEEYKTMKALTASFSVTVANGEQVKVQYGCKGLKWNMQGVDFQADFLIMPLGSCHMVLGVQWLSKLGSIVWNFDNLTMGFQWEGKQVLLQGNHHKDIFMCNGEEFKGNSSYGSSLILIHKSSGAAPGKENQLLKVKPAGSQISNHHEGISYPGRGVAADQRKIDCMVSWPTPKTIKALRGFLGLTGYYRKFIKDYGTVSRPLTDLLRKDSFKWSTAAQTAFQQLKIAMTKAPVLALPNFEMMFVVETDASGSGLGAVLMQQNRPIAFLSKTLAPKHQALSTYEKEMLAIVFAVKKWNCYLGLKKDVREFVRQCHTCQKSKYDTSASPGLLQPLAIPDRIWQDVTMDFIDGLPNSVRKDSILVVVDRSSKYAHFFPLSHPYSAMTIAQVFLDGVYKLHGPPTTITSDRDKIFLSRFWTELMKLLGVKLQLSTAYHPQTDGQTEVLNRCLETYLRCMTGEQPKQWAKWVSLAEYWYNSSFHSAIQTTPYQAVYGQPPPVHLPYLAGDSNIDSVDRSLTAREEALKMLKFHLSRAQQRMKAQADKHRSDSYFQVGDKVYLKLQPYRQQYVVSRANMKLCHKYCGPFVIVQKIGAVAYKLLLPATARIHPVFHVSQLKKTIGNHPVLTSLPRVDDDGLLLKTQLQCWIVGCAQKEIGLSHRS</sequence>
<keyword evidence="5" id="KW-1185">Reference proteome</keyword>
<keyword evidence="1" id="KW-0511">Multifunctional enzyme</keyword>
<protein>
    <submittedName>
        <fullName evidence="4">Ty3/gypsy retrotransposon protein</fullName>
    </submittedName>
</protein>
<dbReference type="InterPro" id="IPR043128">
    <property type="entry name" value="Rev_trsase/Diguanyl_cyclase"/>
</dbReference>
<dbReference type="EMBL" id="JARAOO010000008">
    <property type="protein sequence ID" value="KAJ7960281.1"/>
    <property type="molecule type" value="Genomic_DNA"/>
</dbReference>
<feature type="domain" description="Integrase catalytic" evidence="3">
    <location>
        <begin position="760"/>
        <end position="922"/>
    </location>
</feature>
<gene>
    <name evidence="4" type="ORF">O6P43_020745</name>
</gene>
<evidence type="ECO:0000313" key="5">
    <source>
        <dbReference type="Proteomes" id="UP001163823"/>
    </source>
</evidence>
<dbReference type="GO" id="GO:0003824">
    <property type="term" value="F:catalytic activity"/>
    <property type="evidence" value="ECO:0007669"/>
    <property type="project" value="UniProtKB-KW"/>
</dbReference>
<dbReference type="PANTHER" id="PTHR37984:SF5">
    <property type="entry name" value="PROTEIN NYNRIN-LIKE"/>
    <property type="match status" value="1"/>
</dbReference>
<dbReference type="Gene3D" id="3.10.20.370">
    <property type="match status" value="1"/>
</dbReference>
<dbReference type="KEGG" id="qsa:O6P43_020745"/>
<dbReference type="Pfam" id="PF24626">
    <property type="entry name" value="SH3_Tf2-1"/>
    <property type="match status" value="1"/>
</dbReference>
<organism evidence="4 5">
    <name type="scientific">Quillaja saponaria</name>
    <name type="common">Soap bark tree</name>
    <dbReference type="NCBI Taxonomy" id="32244"/>
    <lineage>
        <taxon>Eukaryota</taxon>
        <taxon>Viridiplantae</taxon>
        <taxon>Streptophyta</taxon>
        <taxon>Embryophyta</taxon>
        <taxon>Tracheophyta</taxon>
        <taxon>Spermatophyta</taxon>
        <taxon>Magnoliopsida</taxon>
        <taxon>eudicotyledons</taxon>
        <taxon>Gunneridae</taxon>
        <taxon>Pentapetalae</taxon>
        <taxon>rosids</taxon>
        <taxon>fabids</taxon>
        <taxon>Fabales</taxon>
        <taxon>Quillajaceae</taxon>
        <taxon>Quillaja</taxon>
    </lineage>
</organism>
<feature type="compositionally biased region" description="Polar residues" evidence="2">
    <location>
        <begin position="335"/>
        <end position="347"/>
    </location>
</feature>
<comment type="caution">
    <text evidence="4">The sequence shown here is derived from an EMBL/GenBank/DDBJ whole genome shotgun (WGS) entry which is preliminary data.</text>
</comment>
<dbReference type="InterPro" id="IPR036397">
    <property type="entry name" value="RNaseH_sf"/>
</dbReference>
<proteinExistence type="predicted"/>
<dbReference type="GO" id="GO:0015074">
    <property type="term" value="P:DNA integration"/>
    <property type="evidence" value="ECO:0007669"/>
    <property type="project" value="InterPro"/>
</dbReference>
<dbReference type="SUPFAM" id="SSF53098">
    <property type="entry name" value="Ribonuclease H-like"/>
    <property type="match status" value="1"/>
</dbReference>
<dbReference type="PROSITE" id="PS50994">
    <property type="entry name" value="INTEGRASE"/>
    <property type="match status" value="1"/>
</dbReference>
<dbReference type="Pfam" id="PF19259">
    <property type="entry name" value="Ty3_capsid"/>
    <property type="match status" value="1"/>
</dbReference>
<evidence type="ECO:0000256" key="1">
    <source>
        <dbReference type="ARBA" id="ARBA00023268"/>
    </source>
</evidence>
<dbReference type="InterPro" id="IPR056924">
    <property type="entry name" value="SH3_Tf2-1"/>
</dbReference>
<dbReference type="InterPro" id="IPR012337">
    <property type="entry name" value="RNaseH-like_sf"/>
</dbReference>
<dbReference type="SUPFAM" id="SSF56672">
    <property type="entry name" value="DNA/RNA polymerases"/>
    <property type="match status" value="1"/>
</dbReference>
<dbReference type="CDD" id="cd00303">
    <property type="entry name" value="retropepsin_like"/>
    <property type="match status" value="1"/>
</dbReference>
<dbReference type="Pfam" id="PF17919">
    <property type="entry name" value="RT_RNaseH_2"/>
    <property type="match status" value="1"/>
</dbReference>
<dbReference type="PANTHER" id="PTHR37984">
    <property type="entry name" value="PROTEIN CBG26694"/>
    <property type="match status" value="1"/>
</dbReference>
<evidence type="ECO:0000259" key="3">
    <source>
        <dbReference type="PROSITE" id="PS50994"/>
    </source>
</evidence>
<dbReference type="Gene3D" id="3.30.420.10">
    <property type="entry name" value="Ribonuclease H-like superfamily/Ribonuclease H"/>
    <property type="match status" value="1"/>
</dbReference>
<dbReference type="InterPro" id="IPR050951">
    <property type="entry name" value="Retrovirus_Pol_polyprotein"/>
</dbReference>
<dbReference type="GO" id="GO:0003676">
    <property type="term" value="F:nucleic acid binding"/>
    <property type="evidence" value="ECO:0007669"/>
    <property type="project" value="InterPro"/>
</dbReference>
<feature type="region of interest" description="Disordered" evidence="2">
    <location>
        <begin position="324"/>
        <end position="350"/>
    </location>
</feature>
<dbReference type="InterPro" id="IPR043502">
    <property type="entry name" value="DNA/RNA_pol_sf"/>
</dbReference>